<dbReference type="Pfam" id="PF00990">
    <property type="entry name" value="GGDEF"/>
    <property type="match status" value="1"/>
</dbReference>
<dbReference type="EC" id="2.7.7.65" evidence="1"/>
<gene>
    <name evidence="5" type="ORF">N4264_15600</name>
</gene>
<dbReference type="InterPro" id="IPR043128">
    <property type="entry name" value="Rev_trsase/Diguanyl_cyclase"/>
</dbReference>
<dbReference type="CDD" id="cd19410">
    <property type="entry name" value="HK9-like_sensor"/>
    <property type="match status" value="1"/>
</dbReference>
<dbReference type="InterPro" id="IPR000160">
    <property type="entry name" value="GGDEF_dom"/>
</dbReference>
<dbReference type="GO" id="GO:0052621">
    <property type="term" value="F:diguanylate cyclase activity"/>
    <property type="evidence" value="ECO:0007669"/>
    <property type="project" value="UniProtKB-EC"/>
</dbReference>
<dbReference type="SMART" id="SM00267">
    <property type="entry name" value="GGDEF"/>
    <property type="match status" value="1"/>
</dbReference>
<dbReference type="InterPro" id="IPR029787">
    <property type="entry name" value="Nucleotide_cyclase"/>
</dbReference>
<keyword evidence="3" id="KW-0472">Membrane</keyword>
<dbReference type="InterPro" id="IPR029016">
    <property type="entry name" value="GAF-like_dom_sf"/>
</dbReference>
<dbReference type="InterPro" id="IPR003018">
    <property type="entry name" value="GAF"/>
</dbReference>
<dbReference type="InterPro" id="IPR050469">
    <property type="entry name" value="Diguanylate_Cyclase"/>
</dbReference>
<dbReference type="Gene3D" id="3.30.450.40">
    <property type="match status" value="1"/>
</dbReference>
<dbReference type="PROSITE" id="PS50887">
    <property type="entry name" value="GGDEF"/>
    <property type="match status" value="1"/>
</dbReference>
<dbReference type="CDD" id="cd01949">
    <property type="entry name" value="GGDEF"/>
    <property type="match status" value="1"/>
</dbReference>
<dbReference type="Pfam" id="PF01590">
    <property type="entry name" value="GAF"/>
    <property type="match status" value="1"/>
</dbReference>
<dbReference type="SUPFAM" id="SSF55073">
    <property type="entry name" value="Nucleotide cyclase"/>
    <property type="match status" value="1"/>
</dbReference>
<dbReference type="SMART" id="SM00065">
    <property type="entry name" value="GAF"/>
    <property type="match status" value="1"/>
</dbReference>
<comment type="catalytic activity">
    <reaction evidence="2">
        <text>2 GTP = 3',3'-c-di-GMP + 2 diphosphate</text>
        <dbReference type="Rhea" id="RHEA:24898"/>
        <dbReference type="ChEBI" id="CHEBI:33019"/>
        <dbReference type="ChEBI" id="CHEBI:37565"/>
        <dbReference type="ChEBI" id="CHEBI:58805"/>
        <dbReference type="EC" id="2.7.7.65"/>
    </reaction>
</comment>
<dbReference type="InterPro" id="IPR007891">
    <property type="entry name" value="CHASE3"/>
</dbReference>
<evidence type="ECO:0000256" key="1">
    <source>
        <dbReference type="ARBA" id="ARBA00012528"/>
    </source>
</evidence>
<accession>A0ABY6B7V4</accession>
<dbReference type="Pfam" id="PF05227">
    <property type="entry name" value="CHASE3"/>
    <property type="match status" value="1"/>
</dbReference>
<evidence type="ECO:0000256" key="2">
    <source>
        <dbReference type="ARBA" id="ARBA00034247"/>
    </source>
</evidence>
<dbReference type="PANTHER" id="PTHR45138">
    <property type="entry name" value="REGULATORY COMPONENTS OF SENSORY TRANSDUCTION SYSTEM"/>
    <property type="match status" value="1"/>
</dbReference>
<dbReference type="NCBIfam" id="TIGR00254">
    <property type="entry name" value="GGDEF"/>
    <property type="match status" value="1"/>
</dbReference>
<reference evidence="5" key="1">
    <citation type="submission" date="2022-09" db="EMBL/GenBank/DDBJ databases">
        <title>Tahibacter sp. nov., isolated from a fresh water.</title>
        <authorList>
            <person name="Baek J.H."/>
            <person name="Lee J.K."/>
            <person name="Kim J.M."/>
            <person name="Jeon C.O."/>
        </authorList>
    </citation>
    <scope>NUCLEOTIDE SEQUENCE</scope>
    <source>
        <strain evidence="5">W38</strain>
    </source>
</reference>
<keyword evidence="3" id="KW-0812">Transmembrane</keyword>
<proteinExistence type="predicted"/>
<keyword evidence="5" id="KW-0548">Nucleotidyltransferase</keyword>
<dbReference type="PANTHER" id="PTHR45138:SF9">
    <property type="entry name" value="DIGUANYLATE CYCLASE DGCM-RELATED"/>
    <property type="match status" value="1"/>
</dbReference>
<dbReference type="RefSeq" id="WP_261693157.1">
    <property type="nucleotide sequence ID" value="NZ_CP104694.1"/>
</dbReference>
<dbReference type="Gene3D" id="3.30.70.270">
    <property type="match status" value="1"/>
</dbReference>
<keyword evidence="5" id="KW-0808">Transferase</keyword>
<keyword evidence="6" id="KW-1185">Reference proteome</keyword>
<evidence type="ECO:0000256" key="3">
    <source>
        <dbReference type="SAM" id="Phobius"/>
    </source>
</evidence>
<sequence>MVQSFKARLLIAFLATGLLFVLIGVQVDDRAREFATTALRVAAAIEKKERAVRVQSDLKAVESAQRAYLITGNYSELEKYIALQPDLHRARHELLQLVGETQPELLQTLERQINERLAILAEVLAVYRTAGPADAAALVASGRGAAAMDAVDHTIAELVARSDADFTTLTARMSDVSRELRLSIPASLFACTLFLGAVLFTVFREQKQRITTEAELQDTAQTLASSIAEMRQITHDANQLTELSELLQSCLNLDEAREGLRGKLSTLLPGLGGRLALINASQSTVAIGAHWGQHGLLAESIFLPDDCWAIRRGRPFPAGSHPEGFVCRHVHFPNPDEPDATYVCIPLAAQGEVLGVLTLDAPRLITPAERELALAAASHVGLALANLRLQQTLRTQSIKDPLTGLFNRRYLEASLEREVNGAIRRRSALSVLMVDMDHFKQVNDTHGHEAGDAVLAQLGALLRSACRSEDVVCRYGGEEFAIVLTDATLEAAQRRAEAIRAAVEQMEVEHRGRMLGPFSVSVGVSVFPLNGSTPQDLMRHADAALYQAKRSGRNRVVLAEAEA</sequence>
<dbReference type="EMBL" id="CP104694">
    <property type="protein sequence ID" value="UXI66173.1"/>
    <property type="molecule type" value="Genomic_DNA"/>
</dbReference>
<protein>
    <recommendedName>
        <fullName evidence="1">diguanylate cyclase</fullName>
        <ecNumber evidence="1">2.7.7.65</ecNumber>
    </recommendedName>
</protein>
<evidence type="ECO:0000313" key="6">
    <source>
        <dbReference type="Proteomes" id="UP001064632"/>
    </source>
</evidence>
<dbReference type="Proteomes" id="UP001064632">
    <property type="component" value="Chromosome"/>
</dbReference>
<organism evidence="5 6">
    <name type="scientific">Tahibacter amnicola</name>
    <dbReference type="NCBI Taxonomy" id="2976241"/>
    <lineage>
        <taxon>Bacteria</taxon>
        <taxon>Pseudomonadati</taxon>
        <taxon>Pseudomonadota</taxon>
        <taxon>Gammaproteobacteria</taxon>
        <taxon>Lysobacterales</taxon>
        <taxon>Rhodanobacteraceae</taxon>
        <taxon>Tahibacter</taxon>
    </lineage>
</organism>
<evidence type="ECO:0000259" key="4">
    <source>
        <dbReference type="PROSITE" id="PS50887"/>
    </source>
</evidence>
<feature type="transmembrane region" description="Helical" evidence="3">
    <location>
        <begin position="182"/>
        <end position="203"/>
    </location>
</feature>
<evidence type="ECO:0000313" key="5">
    <source>
        <dbReference type="EMBL" id="UXI66173.1"/>
    </source>
</evidence>
<name>A0ABY6B7V4_9GAMM</name>
<dbReference type="SUPFAM" id="SSF55781">
    <property type="entry name" value="GAF domain-like"/>
    <property type="match status" value="1"/>
</dbReference>
<feature type="domain" description="GGDEF" evidence="4">
    <location>
        <begin position="427"/>
        <end position="561"/>
    </location>
</feature>
<keyword evidence="3" id="KW-1133">Transmembrane helix</keyword>